<dbReference type="GO" id="GO:0016567">
    <property type="term" value="P:protein ubiquitination"/>
    <property type="evidence" value="ECO:0007669"/>
    <property type="project" value="TreeGrafter"/>
</dbReference>
<evidence type="ECO:0000313" key="8">
    <source>
        <dbReference type="EMBL" id="GJM99020.1"/>
    </source>
</evidence>
<dbReference type="Proteomes" id="UP001054889">
    <property type="component" value="Unassembled WGS sequence"/>
</dbReference>
<dbReference type="PANTHER" id="PTHR14255">
    <property type="entry name" value="CEREBLON"/>
    <property type="match status" value="1"/>
</dbReference>
<feature type="transmembrane region" description="Helical" evidence="6">
    <location>
        <begin position="363"/>
        <end position="381"/>
    </location>
</feature>
<feature type="transmembrane region" description="Helical" evidence="6">
    <location>
        <begin position="419"/>
        <end position="436"/>
    </location>
</feature>
<evidence type="ECO:0000256" key="2">
    <source>
        <dbReference type="ARBA" id="ARBA00009142"/>
    </source>
</evidence>
<protein>
    <submittedName>
        <fullName evidence="8">Uncharacterized protein</fullName>
    </submittedName>
</protein>
<sequence>MGRKTWQLHAVAALGVIAAAAADTVLSSTSGVAAARNVTAKSDGSSYHHVWPVSSRSQRQVIKAGIRAAILFPCGEARLPGRGERRRPRRDPRRGILCGEIQGRAIWIGWFRVASVVLLTRARSGPAWSDETTVGAIPGSGWRGQRRGAATEVREALVALATPMLAAAFTAPMQFGWRLVLGSLIGFFGAAFGSVGGVGGGGIFVPMLALIIGFDPKSFDRHVQVLDDFSSLKLKHPTLDMPLIDYDLALLIQPMLMLGVSIGVIFNVIFSDWLHHGEEPEHATIIPAEPADAADAKTPSDRKTSVLENVYWKELGLRAFVWMAFLALQIAKIPISVCVSMHEAHGLMSGKRVLSSKGTQQRLVGGLLGLGGGFIMGPLFLELGIPPQVSSATSTFAMMFSSSMSVIQYYLLHRFPVPYASYFTVVAFIAAIIGQHCEEVDRLVRADIAHHLHIGFHDLHQLNLSW</sequence>
<organism evidence="8 9">
    <name type="scientific">Eleusine coracana subsp. coracana</name>
    <dbReference type="NCBI Taxonomy" id="191504"/>
    <lineage>
        <taxon>Eukaryota</taxon>
        <taxon>Viridiplantae</taxon>
        <taxon>Streptophyta</taxon>
        <taxon>Embryophyta</taxon>
        <taxon>Tracheophyta</taxon>
        <taxon>Spermatophyta</taxon>
        <taxon>Magnoliopsida</taxon>
        <taxon>Liliopsida</taxon>
        <taxon>Poales</taxon>
        <taxon>Poaceae</taxon>
        <taxon>PACMAD clade</taxon>
        <taxon>Chloridoideae</taxon>
        <taxon>Cynodonteae</taxon>
        <taxon>Eleusininae</taxon>
        <taxon>Eleusine</taxon>
    </lineage>
</organism>
<dbReference type="Pfam" id="PF01925">
    <property type="entry name" value="TauE"/>
    <property type="match status" value="1"/>
</dbReference>
<feature type="signal peptide" evidence="7">
    <location>
        <begin position="1"/>
        <end position="22"/>
    </location>
</feature>
<accession>A0AAV5CLJ2</accession>
<evidence type="ECO:0000256" key="5">
    <source>
        <dbReference type="ARBA" id="ARBA00023136"/>
    </source>
</evidence>
<evidence type="ECO:0000256" key="3">
    <source>
        <dbReference type="ARBA" id="ARBA00022692"/>
    </source>
</evidence>
<evidence type="ECO:0000256" key="4">
    <source>
        <dbReference type="ARBA" id="ARBA00022989"/>
    </source>
</evidence>
<evidence type="ECO:0000256" key="7">
    <source>
        <dbReference type="SAM" id="SignalP"/>
    </source>
</evidence>
<name>A0AAV5CLJ2_ELECO</name>
<comment type="subcellular location">
    <subcellularLocation>
        <location evidence="1">Membrane</location>
        <topology evidence="1">Multi-pass membrane protein</topology>
    </subcellularLocation>
</comment>
<evidence type="ECO:0000256" key="6">
    <source>
        <dbReference type="SAM" id="Phobius"/>
    </source>
</evidence>
<comment type="caution">
    <text evidence="8">The sequence shown here is derived from an EMBL/GenBank/DDBJ whole genome shotgun (WGS) entry which is preliminary data.</text>
</comment>
<feature type="transmembrane region" description="Helical" evidence="6">
    <location>
        <begin position="393"/>
        <end position="412"/>
    </location>
</feature>
<comment type="similarity">
    <text evidence="2">Belongs to the 4-toluene sulfonate uptake permease (TSUP) (TC 2.A.102) family.</text>
</comment>
<feature type="transmembrane region" description="Helical" evidence="6">
    <location>
        <begin position="319"/>
        <end position="342"/>
    </location>
</feature>
<keyword evidence="7" id="KW-0732">Signal</keyword>
<keyword evidence="3 6" id="KW-0812">Transmembrane</keyword>
<dbReference type="AlphaFoldDB" id="A0AAV5CLJ2"/>
<evidence type="ECO:0000256" key="1">
    <source>
        <dbReference type="ARBA" id="ARBA00004141"/>
    </source>
</evidence>
<keyword evidence="4 6" id="KW-1133">Transmembrane helix</keyword>
<dbReference type="InterPro" id="IPR002781">
    <property type="entry name" value="TM_pro_TauE-like"/>
</dbReference>
<dbReference type="GO" id="GO:0031464">
    <property type="term" value="C:Cul4A-RING E3 ubiquitin ligase complex"/>
    <property type="evidence" value="ECO:0007669"/>
    <property type="project" value="TreeGrafter"/>
</dbReference>
<feature type="transmembrane region" description="Helical" evidence="6">
    <location>
        <begin position="248"/>
        <end position="270"/>
    </location>
</feature>
<dbReference type="EMBL" id="BQKI01000007">
    <property type="protein sequence ID" value="GJM99020.1"/>
    <property type="molecule type" value="Genomic_DNA"/>
</dbReference>
<feature type="transmembrane region" description="Helical" evidence="6">
    <location>
        <begin position="156"/>
        <end position="175"/>
    </location>
</feature>
<reference evidence="8" key="2">
    <citation type="submission" date="2021-12" db="EMBL/GenBank/DDBJ databases">
        <title>Resequencing data analysis of finger millet.</title>
        <authorList>
            <person name="Hatakeyama M."/>
            <person name="Aluri S."/>
            <person name="Balachadran M.T."/>
            <person name="Sivarajan S.R."/>
            <person name="Poveda L."/>
            <person name="Shimizu-Inatsugi R."/>
            <person name="Schlapbach R."/>
            <person name="Sreeman S.M."/>
            <person name="Shimizu K.K."/>
        </authorList>
    </citation>
    <scope>NUCLEOTIDE SEQUENCE</scope>
</reference>
<dbReference type="GO" id="GO:0016020">
    <property type="term" value="C:membrane"/>
    <property type="evidence" value="ECO:0007669"/>
    <property type="project" value="UniProtKB-SubCell"/>
</dbReference>
<keyword evidence="5 6" id="KW-0472">Membrane</keyword>
<dbReference type="PANTHER" id="PTHR14255:SF37">
    <property type="entry name" value="SULFITE EXPORTER TAUE_SAFE FAMILY PROTEIN"/>
    <property type="match status" value="1"/>
</dbReference>
<evidence type="ECO:0000313" key="9">
    <source>
        <dbReference type="Proteomes" id="UP001054889"/>
    </source>
</evidence>
<keyword evidence="9" id="KW-1185">Reference proteome</keyword>
<feature type="chain" id="PRO_5043327231" evidence="7">
    <location>
        <begin position="23"/>
        <end position="466"/>
    </location>
</feature>
<proteinExistence type="inferred from homology"/>
<reference evidence="8" key="1">
    <citation type="journal article" date="2018" name="DNA Res.">
        <title>Multiple hybrid de novo genome assembly of finger millet, an orphan allotetraploid crop.</title>
        <authorList>
            <person name="Hatakeyama M."/>
            <person name="Aluri S."/>
            <person name="Balachadran M.T."/>
            <person name="Sivarajan S.R."/>
            <person name="Patrignani A."/>
            <person name="Gruter S."/>
            <person name="Poveda L."/>
            <person name="Shimizu-Inatsugi R."/>
            <person name="Baeten J."/>
            <person name="Francoijs K.J."/>
            <person name="Nataraja K.N."/>
            <person name="Reddy Y.A.N."/>
            <person name="Phadnis S."/>
            <person name="Ravikumar R.L."/>
            <person name="Schlapbach R."/>
            <person name="Sreeman S.M."/>
            <person name="Shimizu K.K."/>
        </authorList>
    </citation>
    <scope>NUCLEOTIDE SEQUENCE</scope>
</reference>
<feature type="transmembrane region" description="Helical" evidence="6">
    <location>
        <begin position="187"/>
        <end position="212"/>
    </location>
</feature>
<gene>
    <name evidence="8" type="primary">ga16078</name>
    <name evidence="8" type="ORF">PR202_ga16078</name>
</gene>